<dbReference type="EMBL" id="GBXM01070247">
    <property type="protein sequence ID" value="JAH38330.1"/>
    <property type="molecule type" value="Transcribed_RNA"/>
</dbReference>
<protein>
    <submittedName>
        <fullName evidence="1">Uncharacterized protein</fullName>
    </submittedName>
</protein>
<sequence length="42" mass="4679">MRERGSTRKIQCMSLQGTFAGKGHIENSAQLSRWNDAFPTPA</sequence>
<reference evidence="1" key="2">
    <citation type="journal article" date="2015" name="Fish Shellfish Immunol.">
        <title>Early steps in the European eel (Anguilla anguilla)-Vibrio vulnificus interaction in the gills: Role of the RtxA13 toxin.</title>
        <authorList>
            <person name="Callol A."/>
            <person name="Pajuelo D."/>
            <person name="Ebbesson L."/>
            <person name="Teles M."/>
            <person name="MacKenzie S."/>
            <person name="Amaro C."/>
        </authorList>
    </citation>
    <scope>NUCLEOTIDE SEQUENCE</scope>
</reference>
<evidence type="ECO:0000313" key="1">
    <source>
        <dbReference type="EMBL" id="JAH38330.1"/>
    </source>
</evidence>
<dbReference type="AlphaFoldDB" id="A0A0E9SCC7"/>
<organism evidence="1">
    <name type="scientific">Anguilla anguilla</name>
    <name type="common">European freshwater eel</name>
    <name type="synonym">Muraena anguilla</name>
    <dbReference type="NCBI Taxonomy" id="7936"/>
    <lineage>
        <taxon>Eukaryota</taxon>
        <taxon>Metazoa</taxon>
        <taxon>Chordata</taxon>
        <taxon>Craniata</taxon>
        <taxon>Vertebrata</taxon>
        <taxon>Euteleostomi</taxon>
        <taxon>Actinopterygii</taxon>
        <taxon>Neopterygii</taxon>
        <taxon>Teleostei</taxon>
        <taxon>Anguilliformes</taxon>
        <taxon>Anguillidae</taxon>
        <taxon>Anguilla</taxon>
    </lineage>
</organism>
<accession>A0A0E9SCC7</accession>
<proteinExistence type="predicted"/>
<name>A0A0E9SCC7_ANGAN</name>
<reference evidence="1" key="1">
    <citation type="submission" date="2014-11" db="EMBL/GenBank/DDBJ databases">
        <authorList>
            <person name="Amaro Gonzalez C."/>
        </authorList>
    </citation>
    <scope>NUCLEOTIDE SEQUENCE</scope>
</reference>